<dbReference type="PROSITE" id="PS50110">
    <property type="entry name" value="RESPONSE_REGULATORY"/>
    <property type="match status" value="1"/>
</dbReference>
<accession>A0A0M0LD52</accession>
<dbReference type="InterPro" id="IPR016032">
    <property type="entry name" value="Sig_transdc_resp-reg_C-effctor"/>
</dbReference>
<dbReference type="CDD" id="cd00383">
    <property type="entry name" value="trans_reg_C"/>
    <property type="match status" value="1"/>
</dbReference>
<dbReference type="GO" id="GO:0005829">
    <property type="term" value="C:cytosol"/>
    <property type="evidence" value="ECO:0007669"/>
    <property type="project" value="TreeGrafter"/>
</dbReference>
<dbReference type="InterPro" id="IPR039420">
    <property type="entry name" value="WalR-like"/>
</dbReference>
<evidence type="ECO:0000256" key="1">
    <source>
        <dbReference type="ARBA" id="ARBA00004496"/>
    </source>
</evidence>
<dbReference type="GO" id="GO:0006355">
    <property type="term" value="P:regulation of DNA-templated transcription"/>
    <property type="evidence" value="ECO:0007669"/>
    <property type="project" value="InterPro"/>
</dbReference>
<dbReference type="SMART" id="SM00862">
    <property type="entry name" value="Trans_reg_C"/>
    <property type="match status" value="1"/>
</dbReference>
<dbReference type="FunFam" id="1.10.10.10:FF:000018">
    <property type="entry name" value="DNA-binding response regulator ResD"/>
    <property type="match status" value="1"/>
</dbReference>
<evidence type="ECO:0000256" key="2">
    <source>
        <dbReference type="ARBA" id="ARBA00022553"/>
    </source>
</evidence>
<dbReference type="STRING" id="263475.AMD00_11370"/>
<dbReference type="GO" id="GO:0000156">
    <property type="term" value="F:phosphorelay response regulator activity"/>
    <property type="evidence" value="ECO:0007669"/>
    <property type="project" value="TreeGrafter"/>
</dbReference>
<dbReference type="SUPFAM" id="SSF46894">
    <property type="entry name" value="C-terminal effector domain of the bipartite response regulators"/>
    <property type="match status" value="1"/>
</dbReference>
<feature type="DNA-binding region" description="OmpR/PhoB-type" evidence="8">
    <location>
        <begin position="128"/>
        <end position="227"/>
    </location>
</feature>
<evidence type="ECO:0000259" key="10">
    <source>
        <dbReference type="PROSITE" id="PS51755"/>
    </source>
</evidence>
<dbReference type="Proteomes" id="UP000036867">
    <property type="component" value="Unassembled WGS sequence"/>
</dbReference>
<dbReference type="GeneID" id="301136694"/>
<dbReference type="PANTHER" id="PTHR48111:SF1">
    <property type="entry name" value="TWO-COMPONENT RESPONSE REGULATOR ORR33"/>
    <property type="match status" value="1"/>
</dbReference>
<dbReference type="OrthoDB" id="9790442at2"/>
<dbReference type="PROSITE" id="PS51755">
    <property type="entry name" value="OMPR_PHOB"/>
    <property type="match status" value="1"/>
</dbReference>
<evidence type="ECO:0000313" key="12">
    <source>
        <dbReference type="Proteomes" id="UP000036867"/>
    </source>
</evidence>
<dbReference type="SMART" id="SM00448">
    <property type="entry name" value="REC"/>
    <property type="match status" value="1"/>
</dbReference>
<keyword evidence="6" id="KW-0804">Transcription</keyword>
<keyword evidence="4" id="KW-0805">Transcription regulation</keyword>
<dbReference type="CDD" id="cd17574">
    <property type="entry name" value="REC_OmpR"/>
    <property type="match status" value="1"/>
</dbReference>
<organism evidence="11 12">
    <name type="scientific">Viridibacillus arvi</name>
    <dbReference type="NCBI Taxonomy" id="263475"/>
    <lineage>
        <taxon>Bacteria</taxon>
        <taxon>Bacillati</taxon>
        <taxon>Bacillota</taxon>
        <taxon>Bacilli</taxon>
        <taxon>Bacillales</taxon>
        <taxon>Caryophanaceae</taxon>
        <taxon>Viridibacillus</taxon>
    </lineage>
</organism>
<keyword evidence="2 7" id="KW-0597">Phosphoprotein</keyword>
<evidence type="ECO:0000259" key="9">
    <source>
        <dbReference type="PROSITE" id="PS50110"/>
    </source>
</evidence>
<keyword evidence="5 8" id="KW-0238">DNA-binding</keyword>
<keyword evidence="3" id="KW-0902">Two-component regulatory system</keyword>
<gene>
    <name evidence="11" type="ORF">AMD00_11370</name>
</gene>
<dbReference type="InterPro" id="IPR001789">
    <property type="entry name" value="Sig_transdc_resp-reg_receiver"/>
</dbReference>
<comment type="caution">
    <text evidence="11">The sequence shown here is derived from an EMBL/GenBank/DDBJ whole genome shotgun (WGS) entry which is preliminary data.</text>
</comment>
<dbReference type="InterPro" id="IPR036388">
    <property type="entry name" value="WH-like_DNA-bd_sf"/>
</dbReference>
<dbReference type="EMBL" id="LILB01000005">
    <property type="protein sequence ID" value="KOO48994.1"/>
    <property type="molecule type" value="Genomic_DNA"/>
</dbReference>
<dbReference type="Gene3D" id="1.10.10.10">
    <property type="entry name" value="Winged helix-like DNA-binding domain superfamily/Winged helix DNA-binding domain"/>
    <property type="match status" value="1"/>
</dbReference>
<dbReference type="PATRIC" id="fig|263475.3.peg.3512"/>
<evidence type="ECO:0000256" key="7">
    <source>
        <dbReference type="PROSITE-ProRule" id="PRU00169"/>
    </source>
</evidence>
<dbReference type="PANTHER" id="PTHR48111">
    <property type="entry name" value="REGULATOR OF RPOS"/>
    <property type="match status" value="1"/>
</dbReference>
<feature type="domain" description="OmpR/PhoB-type" evidence="10">
    <location>
        <begin position="128"/>
        <end position="227"/>
    </location>
</feature>
<proteinExistence type="predicted"/>
<name>A0A0M0LD52_9BACL</name>
<dbReference type="InterPro" id="IPR011006">
    <property type="entry name" value="CheY-like_superfamily"/>
</dbReference>
<keyword evidence="12" id="KW-1185">Reference proteome</keyword>
<dbReference type="Pfam" id="PF00072">
    <property type="entry name" value="Response_reg"/>
    <property type="match status" value="1"/>
</dbReference>
<dbReference type="GO" id="GO:0032993">
    <property type="term" value="C:protein-DNA complex"/>
    <property type="evidence" value="ECO:0007669"/>
    <property type="project" value="TreeGrafter"/>
</dbReference>
<evidence type="ECO:0000256" key="5">
    <source>
        <dbReference type="ARBA" id="ARBA00023125"/>
    </source>
</evidence>
<dbReference type="GO" id="GO:0000976">
    <property type="term" value="F:transcription cis-regulatory region binding"/>
    <property type="evidence" value="ECO:0007669"/>
    <property type="project" value="TreeGrafter"/>
</dbReference>
<protein>
    <submittedName>
        <fullName evidence="11">Transcriptional regulator</fullName>
    </submittedName>
</protein>
<dbReference type="InterPro" id="IPR001867">
    <property type="entry name" value="OmpR/PhoB-type_DNA-bd"/>
</dbReference>
<dbReference type="Pfam" id="PF00486">
    <property type="entry name" value="Trans_reg_C"/>
    <property type="match status" value="1"/>
</dbReference>
<sequence>MKNDAKILIIEDDFDILEVMTLAIKNAGYQVDSAMDVETGWESIKSIQPDLVLMDVNLPDGNGFDIGRKFHEISDGVLIFVTANNDIEQKLEGFEIGADDYITKPFVLKEVLARIQVHLKHRTSKRVEKAIQFGDLNVVLDGKTVFKNGLLLHLFAKEKKLLFYLIENVDKVLSIEQLINHVWGYDGVADTKTVSVHISTLRRKIEDNPSKPQFIKTMRGFGYMFSSKNHKAPH</sequence>
<dbReference type="RefSeq" id="WP_053417189.1">
    <property type="nucleotide sequence ID" value="NZ_LILB01000005.1"/>
</dbReference>
<dbReference type="AlphaFoldDB" id="A0A0M0LD52"/>
<feature type="modified residue" description="4-aspartylphosphate" evidence="7">
    <location>
        <position position="55"/>
    </location>
</feature>
<evidence type="ECO:0000256" key="3">
    <source>
        <dbReference type="ARBA" id="ARBA00023012"/>
    </source>
</evidence>
<comment type="subcellular location">
    <subcellularLocation>
        <location evidence="1">Cytoplasm</location>
    </subcellularLocation>
</comment>
<dbReference type="Gene3D" id="6.10.250.690">
    <property type="match status" value="1"/>
</dbReference>
<dbReference type="SUPFAM" id="SSF52172">
    <property type="entry name" value="CheY-like"/>
    <property type="match status" value="1"/>
</dbReference>
<evidence type="ECO:0000256" key="8">
    <source>
        <dbReference type="PROSITE-ProRule" id="PRU01091"/>
    </source>
</evidence>
<dbReference type="Gene3D" id="3.40.50.2300">
    <property type="match status" value="1"/>
</dbReference>
<feature type="domain" description="Response regulatory" evidence="9">
    <location>
        <begin position="6"/>
        <end position="119"/>
    </location>
</feature>
<evidence type="ECO:0000256" key="4">
    <source>
        <dbReference type="ARBA" id="ARBA00023015"/>
    </source>
</evidence>
<evidence type="ECO:0000256" key="6">
    <source>
        <dbReference type="ARBA" id="ARBA00023163"/>
    </source>
</evidence>
<evidence type="ECO:0000313" key="11">
    <source>
        <dbReference type="EMBL" id="KOO48994.1"/>
    </source>
</evidence>
<reference evidence="12" key="1">
    <citation type="submission" date="2015-08" db="EMBL/GenBank/DDBJ databases">
        <title>Fjat-10028 dsm 16317.</title>
        <authorList>
            <person name="Liu B."/>
            <person name="Wang J."/>
            <person name="Zhu Y."/>
            <person name="Liu G."/>
            <person name="Chen Q."/>
            <person name="Chen Z."/>
            <person name="Lan J."/>
            <person name="Che J."/>
            <person name="Ge C."/>
            <person name="Shi H."/>
            <person name="Pan Z."/>
            <person name="Liu X."/>
        </authorList>
    </citation>
    <scope>NUCLEOTIDE SEQUENCE [LARGE SCALE GENOMIC DNA]</scope>
    <source>
        <strain evidence="12">DSM 16317</strain>
    </source>
</reference>